<protein>
    <recommendedName>
        <fullName evidence="3">SHSP domain-containing protein</fullName>
    </recommendedName>
</protein>
<dbReference type="InterPro" id="IPR001436">
    <property type="entry name" value="Alpha-crystallin/sHSP_animal"/>
</dbReference>
<dbReference type="EMBL" id="CAJNOE010000034">
    <property type="protein sequence ID" value="CAF0778137.1"/>
    <property type="molecule type" value="Genomic_DNA"/>
</dbReference>
<evidence type="ECO:0000256" key="1">
    <source>
        <dbReference type="PROSITE-ProRule" id="PRU00285"/>
    </source>
</evidence>
<gene>
    <name evidence="4" type="ORF">IZO911_LOCUS5677</name>
</gene>
<dbReference type="GO" id="GO:0009408">
    <property type="term" value="P:response to heat"/>
    <property type="evidence" value="ECO:0007669"/>
    <property type="project" value="TreeGrafter"/>
</dbReference>
<comment type="similarity">
    <text evidence="1 2">Belongs to the small heat shock protein (HSP20) family.</text>
</comment>
<evidence type="ECO:0000313" key="4">
    <source>
        <dbReference type="EMBL" id="CAF0778137.1"/>
    </source>
</evidence>
<dbReference type="Proteomes" id="UP000663860">
    <property type="component" value="Unassembled WGS sequence"/>
</dbReference>
<comment type="caution">
    <text evidence="4">The sequence shown here is derived from an EMBL/GenBank/DDBJ whole genome shotgun (WGS) entry which is preliminary data.</text>
</comment>
<accession>A0A813R857</accession>
<proteinExistence type="inferred from homology"/>
<dbReference type="GO" id="GO:0042026">
    <property type="term" value="P:protein refolding"/>
    <property type="evidence" value="ECO:0007669"/>
    <property type="project" value="TreeGrafter"/>
</dbReference>
<dbReference type="InterPro" id="IPR002068">
    <property type="entry name" value="A-crystallin/Hsp20_dom"/>
</dbReference>
<evidence type="ECO:0000313" key="5">
    <source>
        <dbReference type="Proteomes" id="UP000663860"/>
    </source>
</evidence>
<sequence length="411" mass="47122">MMSHMHDLKDHEHVPVGRFPRHLFDFENFLGQSLDVFDPFDEVDLASHRMQNALQWLQDPPRAQRELCPVTGHKKRAHTDKFRVTLDVTGYKPEDLSVKVIGRKLFIDGKQELRDGIFQTQRNLIHLFRWLQDPPRAQRELCPVTGHKKRAHTDKFRVTLDVTGYKPEDLSVKVIGRKLFIDGKQELRDGEDFSTKEMRKTYELPDNASLEHMTSFLTAKGTLVVEFPLITVHKERDDHHHQLQKYGANKKDFNFDEFFKSSFEPKITDSTETGGKKIDMSLDMTGFKPNQIQLHLKDHDLIVQAESSATDKHHTGRSYIYKAITLPPNIDVEHMRSFLHDGKRLVITAPYYENVTDIPNVKTASLEHGNHGMNLMKGDSLRDDIRIPKCASPTSSTCSIAGSVNSAFGSK</sequence>
<dbReference type="Pfam" id="PF00011">
    <property type="entry name" value="HSP20"/>
    <property type="match status" value="3"/>
</dbReference>
<dbReference type="PANTHER" id="PTHR45640">
    <property type="entry name" value="HEAT SHOCK PROTEIN HSP-12.2-RELATED"/>
    <property type="match status" value="1"/>
</dbReference>
<dbReference type="AlphaFoldDB" id="A0A813R857"/>
<evidence type="ECO:0000259" key="3">
    <source>
        <dbReference type="PROSITE" id="PS01031"/>
    </source>
</evidence>
<dbReference type="CDD" id="cd06526">
    <property type="entry name" value="metazoan_ACD"/>
    <property type="match status" value="1"/>
</dbReference>
<dbReference type="GO" id="GO:0051082">
    <property type="term" value="F:unfolded protein binding"/>
    <property type="evidence" value="ECO:0007669"/>
    <property type="project" value="TreeGrafter"/>
</dbReference>
<evidence type="ECO:0000256" key="2">
    <source>
        <dbReference type="RuleBase" id="RU003616"/>
    </source>
</evidence>
<organism evidence="4 5">
    <name type="scientific">Adineta steineri</name>
    <dbReference type="NCBI Taxonomy" id="433720"/>
    <lineage>
        <taxon>Eukaryota</taxon>
        <taxon>Metazoa</taxon>
        <taxon>Spiralia</taxon>
        <taxon>Gnathifera</taxon>
        <taxon>Rotifera</taxon>
        <taxon>Eurotatoria</taxon>
        <taxon>Bdelloidea</taxon>
        <taxon>Adinetida</taxon>
        <taxon>Adinetidae</taxon>
        <taxon>Adineta</taxon>
    </lineage>
</organism>
<dbReference type="Gene3D" id="2.60.40.790">
    <property type="match status" value="3"/>
</dbReference>
<dbReference type="InterPro" id="IPR008978">
    <property type="entry name" value="HSP20-like_chaperone"/>
</dbReference>
<dbReference type="PANTHER" id="PTHR45640:SF26">
    <property type="entry name" value="RE23625P"/>
    <property type="match status" value="1"/>
</dbReference>
<dbReference type="GO" id="GO:0005634">
    <property type="term" value="C:nucleus"/>
    <property type="evidence" value="ECO:0007669"/>
    <property type="project" value="TreeGrafter"/>
</dbReference>
<dbReference type="SUPFAM" id="SSF49764">
    <property type="entry name" value="HSP20-like chaperones"/>
    <property type="match status" value="3"/>
</dbReference>
<dbReference type="CDD" id="cd06464">
    <property type="entry name" value="ACD_sHsps-like"/>
    <property type="match status" value="1"/>
</dbReference>
<name>A0A813R857_9BILA</name>
<dbReference type="GO" id="GO:0005737">
    <property type="term" value="C:cytoplasm"/>
    <property type="evidence" value="ECO:0007669"/>
    <property type="project" value="TreeGrafter"/>
</dbReference>
<reference evidence="4" key="1">
    <citation type="submission" date="2021-02" db="EMBL/GenBank/DDBJ databases">
        <authorList>
            <person name="Nowell W R."/>
        </authorList>
    </citation>
    <scope>NUCLEOTIDE SEQUENCE</scope>
</reference>
<feature type="domain" description="SHSP" evidence="3">
    <location>
        <begin position="136"/>
        <end position="244"/>
    </location>
</feature>
<dbReference type="PROSITE" id="PS01031">
    <property type="entry name" value="SHSP"/>
    <property type="match status" value="2"/>
</dbReference>
<feature type="domain" description="SHSP" evidence="3">
    <location>
        <begin position="258"/>
        <end position="367"/>
    </location>
</feature>